<keyword evidence="14" id="KW-1133">Transmembrane helix</keyword>
<dbReference type="SUPFAM" id="SSF52540">
    <property type="entry name" value="P-loop containing nucleoside triphosphate hydrolases"/>
    <property type="match status" value="1"/>
</dbReference>
<keyword evidence="10 13" id="KW-0067">ATP-binding</keyword>
<keyword evidence="6 13" id="KW-0441">Lipid A biosynthesis</keyword>
<sequence>MIFIKILRILLLPFSVLYGLVVSVRNLLYDVNILQSTRFKIPVITVGNLSVGGTGKTPQIEYLIRLLQNTHAIAVLSRGYKRKSKGFVLANKHTTVADLGDEPFQYHQKFDKIQVAVNGDRVEGVKNILNLKPNTDLILLDDAYQHRKIKAGYHILLSSYDRLFYNDFMMPTGNLRELWWGKNRADSIVVTKCPINLSEYEQQKIIKKIHPKNNQQVYFSSIYYADCVIGSAKVLLTEFIKQKIVLITGIAKPKPLVDYLQNLGADFIHLNYPDHHHFTESDLQKIKDSSKAAKVLTTEKDYVRLEKELIELYYLPIEIQFLNSKNQFDQSLLKYVNM</sequence>
<accession>A0ABX0U7V6</accession>
<feature type="transmembrane region" description="Helical" evidence="14">
    <location>
        <begin position="6"/>
        <end position="28"/>
    </location>
</feature>
<evidence type="ECO:0000313" key="15">
    <source>
        <dbReference type="EMBL" id="NIJ44924.1"/>
    </source>
</evidence>
<evidence type="ECO:0000256" key="10">
    <source>
        <dbReference type="ARBA" id="ARBA00022840"/>
    </source>
</evidence>
<keyword evidence="9 13" id="KW-0418">Kinase</keyword>
<organism evidence="15 16">
    <name type="scientific">Wenyingzhuangia heitensis</name>
    <dbReference type="NCBI Taxonomy" id="1487859"/>
    <lineage>
        <taxon>Bacteria</taxon>
        <taxon>Pseudomonadati</taxon>
        <taxon>Bacteroidota</taxon>
        <taxon>Flavobacteriia</taxon>
        <taxon>Flavobacteriales</taxon>
        <taxon>Flavobacteriaceae</taxon>
        <taxon>Wenyingzhuangia</taxon>
    </lineage>
</organism>
<evidence type="ECO:0000256" key="1">
    <source>
        <dbReference type="ARBA" id="ARBA00002274"/>
    </source>
</evidence>
<dbReference type="EC" id="2.7.1.130" evidence="3 13"/>
<comment type="similarity">
    <text evidence="13">Belongs to the LpxK family.</text>
</comment>
<dbReference type="InterPro" id="IPR003758">
    <property type="entry name" value="LpxK"/>
</dbReference>
<keyword evidence="14" id="KW-0472">Membrane</keyword>
<dbReference type="Proteomes" id="UP000745859">
    <property type="component" value="Unassembled WGS sequence"/>
</dbReference>
<dbReference type="RefSeq" id="WP_208412297.1">
    <property type="nucleotide sequence ID" value="NZ_JAASQL010000001.1"/>
</dbReference>
<evidence type="ECO:0000313" key="16">
    <source>
        <dbReference type="Proteomes" id="UP000745859"/>
    </source>
</evidence>
<comment type="pathway">
    <text evidence="2 13">Glycolipid biosynthesis; lipid IV(A) biosynthesis; lipid IV(A) from (3R)-3-hydroxytetradecanoyl-[acyl-carrier-protein] and UDP-N-acetyl-alpha-D-glucosamine: step 6/6.</text>
</comment>
<dbReference type="Pfam" id="PF02606">
    <property type="entry name" value="LpxK"/>
    <property type="match status" value="1"/>
</dbReference>
<keyword evidence="16" id="KW-1185">Reference proteome</keyword>
<evidence type="ECO:0000256" key="11">
    <source>
        <dbReference type="ARBA" id="ARBA00023098"/>
    </source>
</evidence>
<name>A0ABX0U7V6_9FLAO</name>
<gene>
    <name evidence="13" type="primary">lpxK</name>
    <name evidence="15" type="ORF">FHR24_001363</name>
</gene>
<feature type="binding site" evidence="13">
    <location>
        <begin position="50"/>
        <end position="57"/>
    </location>
    <ligand>
        <name>ATP</name>
        <dbReference type="ChEBI" id="CHEBI:30616"/>
    </ligand>
</feature>
<evidence type="ECO:0000256" key="6">
    <source>
        <dbReference type="ARBA" id="ARBA00022556"/>
    </source>
</evidence>
<evidence type="ECO:0000256" key="3">
    <source>
        <dbReference type="ARBA" id="ARBA00012071"/>
    </source>
</evidence>
<keyword evidence="5 13" id="KW-0444">Lipid biosynthesis</keyword>
<evidence type="ECO:0000256" key="8">
    <source>
        <dbReference type="ARBA" id="ARBA00022741"/>
    </source>
</evidence>
<dbReference type="HAMAP" id="MF_00409">
    <property type="entry name" value="LpxK"/>
    <property type="match status" value="1"/>
</dbReference>
<dbReference type="EMBL" id="JAASQL010000001">
    <property type="protein sequence ID" value="NIJ44924.1"/>
    <property type="molecule type" value="Genomic_DNA"/>
</dbReference>
<dbReference type="InterPro" id="IPR027417">
    <property type="entry name" value="P-loop_NTPase"/>
</dbReference>
<keyword evidence="11 13" id="KW-0443">Lipid metabolism</keyword>
<evidence type="ECO:0000256" key="7">
    <source>
        <dbReference type="ARBA" id="ARBA00022679"/>
    </source>
</evidence>
<evidence type="ECO:0000256" key="4">
    <source>
        <dbReference type="ARBA" id="ARBA00016436"/>
    </source>
</evidence>
<evidence type="ECO:0000256" key="14">
    <source>
        <dbReference type="SAM" id="Phobius"/>
    </source>
</evidence>
<protein>
    <recommendedName>
        <fullName evidence="4 13">Tetraacyldisaccharide 4'-kinase</fullName>
        <ecNumber evidence="3 13">2.7.1.130</ecNumber>
    </recommendedName>
    <alternativeName>
        <fullName evidence="12 13">Lipid A 4'-kinase</fullName>
    </alternativeName>
</protein>
<comment type="function">
    <text evidence="1 13">Transfers the gamma-phosphate of ATP to the 4'-position of a tetraacyldisaccharide 1-phosphate intermediate (termed DS-1-P) to form tetraacyldisaccharide 1,4'-bis-phosphate (lipid IVA).</text>
</comment>
<evidence type="ECO:0000256" key="12">
    <source>
        <dbReference type="ARBA" id="ARBA00029757"/>
    </source>
</evidence>
<dbReference type="PANTHER" id="PTHR42724:SF1">
    <property type="entry name" value="TETRAACYLDISACCHARIDE 4'-KINASE, MITOCHONDRIAL-RELATED"/>
    <property type="match status" value="1"/>
</dbReference>
<evidence type="ECO:0000256" key="13">
    <source>
        <dbReference type="HAMAP-Rule" id="MF_00409"/>
    </source>
</evidence>
<comment type="catalytic activity">
    <reaction evidence="13">
        <text>a lipid A disaccharide + ATP = a lipid IVA + ADP + H(+)</text>
        <dbReference type="Rhea" id="RHEA:67840"/>
        <dbReference type="ChEBI" id="CHEBI:15378"/>
        <dbReference type="ChEBI" id="CHEBI:30616"/>
        <dbReference type="ChEBI" id="CHEBI:176343"/>
        <dbReference type="ChEBI" id="CHEBI:176425"/>
        <dbReference type="ChEBI" id="CHEBI:456216"/>
        <dbReference type="EC" id="2.7.1.130"/>
    </reaction>
</comment>
<keyword evidence="8 13" id="KW-0547">Nucleotide-binding</keyword>
<proteinExistence type="inferred from homology"/>
<comment type="caution">
    <text evidence="15">The sequence shown here is derived from an EMBL/GenBank/DDBJ whole genome shotgun (WGS) entry which is preliminary data.</text>
</comment>
<dbReference type="PANTHER" id="PTHR42724">
    <property type="entry name" value="TETRAACYLDISACCHARIDE 4'-KINASE"/>
    <property type="match status" value="1"/>
</dbReference>
<keyword evidence="14" id="KW-0812">Transmembrane</keyword>
<evidence type="ECO:0000256" key="2">
    <source>
        <dbReference type="ARBA" id="ARBA00004870"/>
    </source>
</evidence>
<reference evidence="15 16" key="1">
    <citation type="submission" date="2020-03" db="EMBL/GenBank/DDBJ databases">
        <title>Genomic Encyclopedia of Type Strains, Phase IV (KMG-IV): sequencing the most valuable type-strain genomes for metagenomic binning, comparative biology and taxonomic classification.</title>
        <authorList>
            <person name="Goeker M."/>
        </authorList>
    </citation>
    <scope>NUCLEOTIDE SEQUENCE [LARGE SCALE GENOMIC DNA]</scope>
    <source>
        <strain evidence="15 16">DSM 101599</strain>
    </source>
</reference>
<evidence type="ECO:0000256" key="5">
    <source>
        <dbReference type="ARBA" id="ARBA00022516"/>
    </source>
</evidence>
<dbReference type="GO" id="GO:0009029">
    <property type="term" value="F:lipid-A 4'-kinase activity"/>
    <property type="evidence" value="ECO:0007669"/>
    <property type="project" value="UniProtKB-EC"/>
</dbReference>
<keyword evidence="7 13" id="KW-0808">Transferase</keyword>
<dbReference type="NCBIfam" id="TIGR00682">
    <property type="entry name" value="lpxK"/>
    <property type="match status" value="1"/>
</dbReference>
<evidence type="ECO:0000256" key="9">
    <source>
        <dbReference type="ARBA" id="ARBA00022777"/>
    </source>
</evidence>